<evidence type="ECO:0000256" key="10">
    <source>
        <dbReference type="RuleBase" id="RU000488"/>
    </source>
</evidence>
<evidence type="ECO:0000256" key="11">
    <source>
        <dbReference type="SAM" id="MobiDB-lite"/>
    </source>
</evidence>
<dbReference type="Gene3D" id="1.50.40.10">
    <property type="entry name" value="Mitochondrial carrier domain"/>
    <property type="match status" value="1"/>
</dbReference>
<gene>
    <name evidence="13" type="ORF">V5O48_003442</name>
</gene>
<protein>
    <submittedName>
        <fullName evidence="13">Uncharacterized protein</fullName>
    </submittedName>
</protein>
<dbReference type="PANTHER" id="PTHR45683">
    <property type="entry name" value="MITOCHONDRIAL NICOTINAMIDE ADENINE DINUCLEOTIDE TRANSPORTER 1-RELATED-RELATED"/>
    <property type="match status" value="1"/>
</dbReference>
<comment type="similarity">
    <text evidence="2 10">Belongs to the mitochondrial carrier (TC 2.A.29) family.</text>
</comment>
<proteinExistence type="inferred from homology"/>
<reference evidence="13 14" key="1">
    <citation type="submission" date="2024-02" db="EMBL/GenBank/DDBJ databases">
        <title>A draft genome for the cacao thread blight pathogen Marasmius crinis-equi.</title>
        <authorList>
            <person name="Cohen S.P."/>
            <person name="Baruah I.K."/>
            <person name="Amoako-Attah I."/>
            <person name="Bukari Y."/>
            <person name="Meinhardt L.W."/>
            <person name="Bailey B.A."/>
        </authorList>
    </citation>
    <scope>NUCLEOTIDE SEQUENCE [LARGE SCALE GENOMIC DNA]</scope>
    <source>
        <strain evidence="13 14">GH-76</strain>
    </source>
</reference>
<dbReference type="InterPro" id="IPR023395">
    <property type="entry name" value="MCP_dom_sf"/>
</dbReference>
<accession>A0ABR3FTL9</accession>
<feature type="repeat" description="Solcar" evidence="9">
    <location>
        <begin position="211"/>
        <end position="300"/>
    </location>
</feature>
<dbReference type="EMBL" id="JBAHYK010000094">
    <property type="protein sequence ID" value="KAL0578541.1"/>
    <property type="molecule type" value="Genomic_DNA"/>
</dbReference>
<feature type="transmembrane region" description="Helical" evidence="12">
    <location>
        <begin position="362"/>
        <end position="384"/>
    </location>
</feature>
<keyword evidence="7" id="KW-0496">Mitochondrion</keyword>
<dbReference type="PROSITE" id="PS50920">
    <property type="entry name" value="SOLCAR"/>
    <property type="match status" value="1"/>
</dbReference>
<evidence type="ECO:0000256" key="6">
    <source>
        <dbReference type="ARBA" id="ARBA00022989"/>
    </source>
</evidence>
<feature type="region of interest" description="Disordered" evidence="11">
    <location>
        <begin position="106"/>
        <end position="173"/>
    </location>
</feature>
<evidence type="ECO:0000256" key="3">
    <source>
        <dbReference type="ARBA" id="ARBA00022448"/>
    </source>
</evidence>
<evidence type="ECO:0000313" key="14">
    <source>
        <dbReference type="Proteomes" id="UP001465976"/>
    </source>
</evidence>
<comment type="subcellular location">
    <subcellularLocation>
        <location evidence="1">Mitochondrion membrane</location>
        <topology evidence="1">Multi-pass membrane protein</topology>
    </subcellularLocation>
</comment>
<dbReference type="Pfam" id="PF00153">
    <property type="entry name" value="Mito_carr"/>
    <property type="match status" value="2"/>
</dbReference>
<evidence type="ECO:0000256" key="9">
    <source>
        <dbReference type="PROSITE-ProRule" id="PRU00282"/>
    </source>
</evidence>
<feature type="transmembrane region" description="Helical" evidence="12">
    <location>
        <begin position="334"/>
        <end position="356"/>
    </location>
</feature>
<evidence type="ECO:0000256" key="5">
    <source>
        <dbReference type="ARBA" id="ARBA00022737"/>
    </source>
</evidence>
<evidence type="ECO:0000256" key="2">
    <source>
        <dbReference type="ARBA" id="ARBA00006375"/>
    </source>
</evidence>
<evidence type="ECO:0000256" key="8">
    <source>
        <dbReference type="ARBA" id="ARBA00023136"/>
    </source>
</evidence>
<dbReference type="SUPFAM" id="SSF103506">
    <property type="entry name" value="Mitochondrial carrier"/>
    <property type="match status" value="1"/>
</dbReference>
<dbReference type="InterPro" id="IPR044712">
    <property type="entry name" value="SLC25A32-like"/>
</dbReference>
<evidence type="ECO:0000256" key="4">
    <source>
        <dbReference type="ARBA" id="ARBA00022692"/>
    </source>
</evidence>
<keyword evidence="4 9" id="KW-0812">Transmembrane</keyword>
<dbReference type="InterPro" id="IPR002067">
    <property type="entry name" value="MCP"/>
</dbReference>
<keyword evidence="8 9" id="KW-0472">Membrane</keyword>
<organism evidence="13 14">
    <name type="scientific">Marasmius crinis-equi</name>
    <dbReference type="NCBI Taxonomy" id="585013"/>
    <lineage>
        <taxon>Eukaryota</taxon>
        <taxon>Fungi</taxon>
        <taxon>Dikarya</taxon>
        <taxon>Basidiomycota</taxon>
        <taxon>Agaricomycotina</taxon>
        <taxon>Agaricomycetes</taxon>
        <taxon>Agaricomycetidae</taxon>
        <taxon>Agaricales</taxon>
        <taxon>Marasmiineae</taxon>
        <taxon>Marasmiaceae</taxon>
        <taxon>Marasmius</taxon>
    </lineage>
</organism>
<dbReference type="InterPro" id="IPR018108">
    <property type="entry name" value="MCP_transmembrane"/>
</dbReference>
<dbReference type="Proteomes" id="UP001465976">
    <property type="component" value="Unassembled WGS sequence"/>
</dbReference>
<keyword evidence="5" id="KW-0677">Repeat</keyword>
<evidence type="ECO:0000256" key="12">
    <source>
        <dbReference type="SAM" id="Phobius"/>
    </source>
</evidence>
<feature type="region of interest" description="Disordered" evidence="11">
    <location>
        <begin position="1"/>
        <end position="30"/>
    </location>
</feature>
<sequence>MADLSTRAQKFLRHGSPEPEPKSSAPVSISSGQSTDFWPLGWGIHEPLGICNIEVTAKWRSIVENTLVVSPPSSPLFILQLTRRSFGPPSLRSLLSDDYHGLDTLLGPNSSGISRLRTSRSLSAPRDTGSISPDLASTPSTSPPQPPDTLDLQSHYFPGASTRDNPEETLGETTPLESTYEQALNHDPQKTEFKFEEVASSTQPKLAINSTWSGNSMWSGAGGGLVASAATCPLDVLKTKLQAQRAIQGQMGYQGIVATVKSIAKYNSFRGFYRGLGPTVLGYLPTWVIYFAVYDSIKSTLGKVPLGVGPAQGQDLDAEAKLKRERYVKHEHPWLLHILSAITAGATSTLCTNPLWVIKTRFMVGLNFFNDLVFLVYTVIWILYIRRPKQERKSGIAIRWTLFLRPTETKGLFRSIVVWFQAC</sequence>
<comment type="caution">
    <text evidence="13">The sequence shown here is derived from an EMBL/GenBank/DDBJ whole genome shotgun (WGS) entry which is preliminary data.</text>
</comment>
<evidence type="ECO:0000256" key="1">
    <source>
        <dbReference type="ARBA" id="ARBA00004225"/>
    </source>
</evidence>
<evidence type="ECO:0000313" key="13">
    <source>
        <dbReference type="EMBL" id="KAL0578541.1"/>
    </source>
</evidence>
<keyword evidence="3 10" id="KW-0813">Transport</keyword>
<keyword evidence="14" id="KW-1185">Reference proteome</keyword>
<keyword evidence="6 12" id="KW-1133">Transmembrane helix</keyword>
<evidence type="ECO:0000256" key="7">
    <source>
        <dbReference type="ARBA" id="ARBA00023128"/>
    </source>
</evidence>
<dbReference type="PRINTS" id="PR00926">
    <property type="entry name" value="MITOCARRIER"/>
</dbReference>
<name>A0ABR3FTL9_9AGAR</name>